<proteinExistence type="predicted"/>
<keyword evidence="2" id="KW-1185">Reference proteome</keyword>
<organism evidence="1">
    <name type="scientific">Salvia splendens</name>
    <name type="common">Scarlet sage</name>
    <dbReference type="NCBI Taxonomy" id="180675"/>
    <lineage>
        <taxon>Eukaryota</taxon>
        <taxon>Viridiplantae</taxon>
        <taxon>Streptophyta</taxon>
        <taxon>Embryophyta</taxon>
        <taxon>Tracheophyta</taxon>
        <taxon>Spermatophyta</taxon>
        <taxon>Magnoliopsida</taxon>
        <taxon>eudicotyledons</taxon>
        <taxon>Gunneridae</taxon>
        <taxon>Pentapetalae</taxon>
        <taxon>asterids</taxon>
        <taxon>lamiids</taxon>
        <taxon>Lamiales</taxon>
        <taxon>Lamiaceae</taxon>
        <taxon>Nepetoideae</taxon>
        <taxon>Mentheae</taxon>
        <taxon>Salviinae</taxon>
        <taxon>Salvia</taxon>
        <taxon>Salvia subgen. Calosphace</taxon>
        <taxon>core Calosphace</taxon>
    </lineage>
</organism>
<protein>
    <recommendedName>
        <fullName evidence="3">Myb/SANT-like domain-containing protein</fullName>
    </recommendedName>
</protein>
<reference evidence="1" key="1">
    <citation type="submission" date="2018-01" db="EMBL/GenBank/DDBJ databases">
        <authorList>
            <person name="Mao J.F."/>
        </authorList>
    </citation>
    <scope>NUCLEOTIDE SEQUENCE</scope>
    <source>
        <strain evidence="1">Huo1</strain>
        <tissue evidence="1">Leaf</tissue>
    </source>
</reference>
<dbReference type="Proteomes" id="UP000298416">
    <property type="component" value="Unassembled WGS sequence"/>
</dbReference>
<dbReference type="AlphaFoldDB" id="A0A8X8W1E3"/>
<evidence type="ECO:0000313" key="1">
    <source>
        <dbReference type="EMBL" id="KAG6386260.1"/>
    </source>
</evidence>
<name>A0A8X8W1E3_SALSN</name>
<comment type="caution">
    <text evidence="1">The sequence shown here is derived from an EMBL/GenBank/DDBJ whole genome shotgun (WGS) entry which is preliminary data.</text>
</comment>
<evidence type="ECO:0000313" key="2">
    <source>
        <dbReference type="Proteomes" id="UP000298416"/>
    </source>
</evidence>
<sequence>MAMDSPLQSSFLYRGTWKHEIDTIILSTMARLKKDYGCEGSVFPSHFIFEAQSVVEYHFGVTFEWWEIVDRLHFLEQRYRTFKELLGIAGTYWDQPSNKIIVSANTWASHLPRNHLFGAYHSSGDPAYKELRELFAVNESMQGIERTLIVLSDSVEAAGHLCDAPKKNAQPVEPGEVNSGNPFSLARRKLMFDDGGPQDLESTNKNVTGRVLPRETPSGIGCHGSPISSRVRLCSFFVIITNLGCVLSLLGRLVRNILVECRSKHGIGVRLGYHRS</sequence>
<dbReference type="EMBL" id="PNBA02000022">
    <property type="protein sequence ID" value="KAG6386260.1"/>
    <property type="molecule type" value="Genomic_DNA"/>
</dbReference>
<reference evidence="1" key="2">
    <citation type="submission" date="2020-08" db="EMBL/GenBank/DDBJ databases">
        <title>Plant Genome Project.</title>
        <authorList>
            <person name="Zhang R.-G."/>
        </authorList>
    </citation>
    <scope>NUCLEOTIDE SEQUENCE</scope>
    <source>
        <strain evidence="1">Huo1</strain>
        <tissue evidence="1">Leaf</tissue>
    </source>
</reference>
<accession>A0A8X8W1E3</accession>
<evidence type="ECO:0008006" key="3">
    <source>
        <dbReference type="Google" id="ProtNLM"/>
    </source>
</evidence>
<gene>
    <name evidence="1" type="ORF">SASPL_155153</name>
</gene>